<dbReference type="EMBL" id="CAEZSR010000025">
    <property type="protein sequence ID" value="CAB4549928.1"/>
    <property type="molecule type" value="Genomic_DNA"/>
</dbReference>
<dbReference type="GO" id="GO:0015109">
    <property type="term" value="F:chromate transmembrane transporter activity"/>
    <property type="evidence" value="ECO:0007669"/>
    <property type="project" value="InterPro"/>
</dbReference>
<keyword evidence="5 7" id="KW-1133">Transmembrane helix</keyword>
<comment type="similarity">
    <text evidence="2">Belongs to the chromate ion transporter (CHR) (TC 2.A.51) family.</text>
</comment>
<dbReference type="GO" id="GO:0005886">
    <property type="term" value="C:plasma membrane"/>
    <property type="evidence" value="ECO:0007669"/>
    <property type="project" value="UniProtKB-SubCell"/>
</dbReference>
<feature type="transmembrane region" description="Helical" evidence="7">
    <location>
        <begin position="290"/>
        <end position="311"/>
    </location>
</feature>
<evidence type="ECO:0000256" key="1">
    <source>
        <dbReference type="ARBA" id="ARBA00004651"/>
    </source>
</evidence>
<evidence type="ECO:0000256" key="2">
    <source>
        <dbReference type="ARBA" id="ARBA00005262"/>
    </source>
</evidence>
<feature type="transmembrane region" description="Helical" evidence="7">
    <location>
        <begin position="218"/>
        <end position="243"/>
    </location>
</feature>
<evidence type="ECO:0000256" key="3">
    <source>
        <dbReference type="ARBA" id="ARBA00022475"/>
    </source>
</evidence>
<protein>
    <submittedName>
        <fullName evidence="8">Unannotated protein</fullName>
    </submittedName>
</protein>
<keyword evidence="3" id="KW-1003">Cell membrane</keyword>
<feature type="transmembrane region" description="Helical" evidence="7">
    <location>
        <begin position="347"/>
        <end position="365"/>
    </location>
</feature>
<name>A0A6J6CJC9_9ZZZZ</name>
<keyword evidence="6 7" id="KW-0472">Membrane</keyword>
<feature type="transmembrane region" description="Helical" evidence="7">
    <location>
        <begin position="323"/>
        <end position="341"/>
    </location>
</feature>
<feature type="transmembrane region" description="Helical" evidence="7">
    <location>
        <begin position="372"/>
        <end position="388"/>
    </location>
</feature>
<evidence type="ECO:0000256" key="7">
    <source>
        <dbReference type="SAM" id="Phobius"/>
    </source>
</evidence>
<evidence type="ECO:0000256" key="4">
    <source>
        <dbReference type="ARBA" id="ARBA00022692"/>
    </source>
</evidence>
<dbReference type="PANTHER" id="PTHR33567:SF3">
    <property type="entry name" value="CHROMATE ION TRANSPORTER (EUROFUNG)"/>
    <property type="match status" value="1"/>
</dbReference>
<dbReference type="Pfam" id="PF02417">
    <property type="entry name" value="Chromate_transp"/>
    <property type="match status" value="2"/>
</dbReference>
<organism evidence="8">
    <name type="scientific">freshwater metagenome</name>
    <dbReference type="NCBI Taxonomy" id="449393"/>
    <lineage>
        <taxon>unclassified sequences</taxon>
        <taxon>metagenomes</taxon>
        <taxon>ecological metagenomes</taxon>
    </lineage>
</organism>
<comment type="subcellular location">
    <subcellularLocation>
        <location evidence="1">Cell membrane</location>
        <topology evidence="1">Multi-pass membrane protein</topology>
    </subcellularLocation>
</comment>
<dbReference type="AlphaFoldDB" id="A0A6J6CJC9"/>
<feature type="transmembrane region" description="Helical" evidence="7">
    <location>
        <begin position="27"/>
        <end position="47"/>
    </location>
</feature>
<keyword evidence="4 7" id="KW-0812">Transmembrane</keyword>
<dbReference type="InterPro" id="IPR003370">
    <property type="entry name" value="Chromate_transpt"/>
</dbReference>
<feature type="transmembrane region" description="Helical" evidence="7">
    <location>
        <begin position="97"/>
        <end position="119"/>
    </location>
</feature>
<dbReference type="NCBIfam" id="TIGR00937">
    <property type="entry name" value="2A51"/>
    <property type="match status" value="1"/>
</dbReference>
<evidence type="ECO:0000256" key="6">
    <source>
        <dbReference type="ARBA" id="ARBA00023136"/>
    </source>
</evidence>
<proteinExistence type="inferred from homology"/>
<dbReference type="PANTHER" id="PTHR33567">
    <property type="entry name" value="CHROMATE ION TRANSPORTER (EUROFUNG)"/>
    <property type="match status" value="1"/>
</dbReference>
<dbReference type="InterPro" id="IPR014047">
    <property type="entry name" value="Chr_Tranpt_l_chain"/>
</dbReference>
<reference evidence="8" key="1">
    <citation type="submission" date="2020-05" db="EMBL/GenBank/DDBJ databases">
        <authorList>
            <person name="Chiriac C."/>
            <person name="Salcher M."/>
            <person name="Ghai R."/>
            <person name="Kavagutti S V."/>
        </authorList>
    </citation>
    <scope>NUCLEOTIDE SEQUENCE</scope>
</reference>
<evidence type="ECO:0000256" key="5">
    <source>
        <dbReference type="ARBA" id="ARBA00022989"/>
    </source>
</evidence>
<evidence type="ECO:0000313" key="8">
    <source>
        <dbReference type="EMBL" id="CAB4549928.1"/>
    </source>
</evidence>
<feature type="transmembrane region" description="Helical" evidence="7">
    <location>
        <begin position="131"/>
        <end position="151"/>
    </location>
</feature>
<dbReference type="PIRSF" id="PIRSF004810">
    <property type="entry name" value="ChrA"/>
    <property type="match status" value="1"/>
</dbReference>
<feature type="transmembrane region" description="Helical" evidence="7">
    <location>
        <begin position="158"/>
        <end position="174"/>
    </location>
</feature>
<accession>A0A6J6CJC9</accession>
<sequence length="389" mass="40723">MSSRQPTPPHRPDTTADRRAPGRVGEVARLFTLLGFIGFGGPAAHIAMMREEVVRKRGWETDQDFLDLVGACSLVPGPNSTELAVHIGLRRAGWRGFVVAACGFILPAVAIVLVIAWAYDRYGTTPTALDLSYGIVPVIVAVVAQAVWTLGRTAVKDVALGLVTVMSCLAWLAGVNELLVLVAAASFCAIRLQSRNVLTALVFVPLAEQAPHVGDAELWRLGAVFLKIGAVLYGSGYVLVSFLERDLVQDLGWLTERQLLDAVAVGQFTPGPVFTTATFVGYQILGVPGAIVATLAIFAPAFVFVALLGWITPRIRRSPTAGAALDGVNAASLGLMAGAAIRLADAAIVDPLTAAIAAVALAVLLWKRPNSAWLVAGGAAIGLAHGALT</sequence>
<gene>
    <name evidence="8" type="ORF">UFOPK1493_00972</name>
</gene>